<feature type="transmembrane region" description="Helical" evidence="9">
    <location>
        <begin position="405"/>
        <end position="423"/>
    </location>
</feature>
<keyword evidence="2" id="KW-1003">Cell membrane</keyword>
<dbReference type="GO" id="GO:0009103">
    <property type="term" value="P:lipopolysaccharide biosynthetic process"/>
    <property type="evidence" value="ECO:0007669"/>
    <property type="project" value="UniProtKB-ARBA"/>
</dbReference>
<feature type="transmembrane region" description="Helical" evidence="9">
    <location>
        <begin position="459"/>
        <end position="480"/>
    </location>
</feature>
<dbReference type="EMBL" id="FQUY01000006">
    <property type="protein sequence ID" value="SHE78505.1"/>
    <property type="molecule type" value="Genomic_DNA"/>
</dbReference>
<evidence type="ECO:0000256" key="3">
    <source>
        <dbReference type="ARBA" id="ARBA00022676"/>
    </source>
</evidence>
<evidence type="ECO:0000256" key="5">
    <source>
        <dbReference type="ARBA" id="ARBA00022692"/>
    </source>
</evidence>
<feature type="transmembrane region" description="Helical" evidence="9">
    <location>
        <begin position="435"/>
        <end position="453"/>
    </location>
</feature>
<feature type="transmembrane region" description="Helical" evidence="9">
    <location>
        <begin position="379"/>
        <end position="399"/>
    </location>
</feature>
<feature type="transmembrane region" description="Helical" evidence="9">
    <location>
        <begin position="139"/>
        <end position="155"/>
    </location>
</feature>
<name>A0A1M4WBF6_9FIRM</name>
<dbReference type="PANTHER" id="PTHR33908:SF3">
    <property type="entry name" value="UNDECAPRENYL PHOSPHATE-ALPHA-4-AMINO-4-DEOXY-L-ARABINOSE ARABINOSYL TRANSFERASE"/>
    <property type="match status" value="1"/>
</dbReference>
<evidence type="ECO:0000256" key="9">
    <source>
        <dbReference type="SAM" id="Phobius"/>
    </source>
</evidence>
<accession>A0A1M4WBF6</accession>
<gene>
    <name evidence="12" type="ORF">SAMN02745133_01125</name>
</gene>
<feature type="compositionally biased region" description="Gly residues" evidence="8">
    <location>
        <begin position="315"/>
        <end position="332"/>
    </location>
</feature>
<keyword evidence="4 12" id="KW-0808">Transferase</keyword>
<feature type="transmembrane region" description="Helical" evidence="9">
    <location>
        <begin position="77"/>
        <end position="103"/>
    </location>
</feature>
<feature type="region of interest" description="Disordered" evidence="8">
    <location>
        <begin position="264"/>
        <end position="332"/>
    </location>
</feature>
<feature type="domain" description="Glycosyltransferase RgtA/B/C/D-like" evidence="10">
    <location>
        <begin position="66"/>
        <end position="224"/>
    </location>
</feature>
<evidence type="ECO:0000256" key="1">
    <source>
        <dbReference type="ARBA" id="ARBA00004651"/>
    </source>
</evidence>
<protein>
    <submittedName>
        <fullName evidence="12">Dolichyl-phosphate-mannose-protein mannosyltransferase</fullName>
    </submittedName>
</protein>
<reference evidence="13" key="1">
    <citation type="submission" date="2016-11" db="EMBL/GenBank/DDBJ databases">
        <authorList>
            <person name="Varghese N."/>
            <person name="Submissions S."/>
        </authorList>
    </citation>
    <scope>NUCLEOTIDE SEQUENCE [LARGE SCALE GENOMIC DNA]</scope>
    <source>
        <strain evidence="13">DSM 12395</strain>
    </source>
</reference>
<evidence type="ECO:0000313" key="12">
    <source>
        <dbReference type="EMBL" id="SHE78505.1"/>
    </source>
</evidence>
<evidence type="ECO:0000259" key="10">
    <source>
        <dbReference type="Pfam" id="PF13231"/>
    </source>
</evidence>
<comment type="subcellular location">
    <subcellularLocation>
        <location evidence="1">Cell membrane</location>
        <topology evidence="1">Multi-pass membrane protein</topology>
    </subcellularLocation>
</comment>
<feature type="transmembrane region" description="Helical" evidence="9">
    <location>
        <begin position="207"/>
        <end position="227"/>
    </location>
</feature>
<dbReference type="AlphaFoldDB" id="A0A1M4WBF6"/>
<feature type="compositionally biased region" description="Polar residues" evidence="8">
    <location>
        <begin position="275"/>
        <end position="286"/>
    </location>
</feature>
<organism evidence="12 13">
    <name type="scientific">Desulforamulus putei DSM 12395</name>
    <dbReference type="NCBI Taxonomy" id="1121429"/>
    <lineage>
        <taxon>Bacteria</taxon>
        <taxon>Bacillati</taxon>
        <taxon>Bacillota</taxon>
        <taxon>Clostridia</taxon>
        <taxon>Eubacteriales</taxon>
        <taxon>Peptococcaceae</taxon>
        <taxon>Desulforamulus</taxon>
    </lineage>
</organism>
<evidence type="ECO:0000256" key="2">
    <source>
        <dbReference type="ARBA" id="ARBA00022475"/>
    </source>
</evidence>
<evidence type="ECO:0000313" key="13">
    <source>
        <dbReference type="Proteomes" id="UP000184148"/>
    </source>
</evidence>
<feature type="transmembrane region" description="Helical" evidence="9">
    <location>
        <begin position="115"/>
        <end position="133"/>
    </location>
</feature>
<dbReference type="RefSeq" id="WP_073237033.1">
    <property type="nucleotide sequence ID" value="NZ_FQUY01000006.1"/>
</dbReference>
<dbReference type="Pfam" id="PF24878">
    <property type="entry name" value="YkcB_C"/>
    <property type="match status" value="1"/>
</dbReference>
<keyword evidence="3 12" id="KW-0328">Glycosyltransferase</keyword>
<feature type="transmembrane region" description="Helical" evidence="9">
    <location>
        <begin position="348"/>
        <end position="367"/>
    </location>
</feature>
<feature type="transmembrane region" description="Helical" evidence="9">
    <location>
        <begin position="487"/>
        <end position="506"/>
    </location>
</feature>
<evidence type="ECO:0000256" key="6">
    <source>
        <dbReference type="ARBA" id="ARBA00022989"/>
    </source>
</evidence>
<dbReference type="PANTHER" id="PTHR33908">
    <property type="entry name" value="MANNOSYLTRANSFERASE YKCB-RELATED"/>
    <property type="match status" value="1"/>
</dbReference>
<dbReference type="InterPro" id="IPR056785">
    <property type="entry name" value="YkcA/B-like_C"/>
</dbReference>
<dbReference type="GO" id="GO:0010041">
    <property type="term" value="P:response to iron(III) ion"/>
    <property type="evidence" value="ECO:0007669"/>
    <property type="project" value="TreeGrafter"/>
</dbReference>
<sequence>MRPKQGQRFDMILICIALLAAFLNIFNIWHDQYANAYYTSAVTSMLQNWHNFFFASFDPAGYVTVDKPPVAFWIQTIFAYIFGVHGWSVILPQALAGVGSVLLMYRLVKPTFGRTAARLASLVMACTPIAVAVSRTNNIDSLLVFTLLLATWMLFRGVRDQKLSWVLGAFAMIGVGFNMKMLQAYMVVPAFCLFYLLAFKSGWKKKLAVLAAATVIMVGVSLSWAVVVDSIPQENRPYIGSSQRNSVLELALGYNGISRLTGMNREGMGPGAAPNQPQMRQDGNNMPNPPQIPQDGNNRPAGFGPDGHGRPGPMPGDGGPPGQGGRGMFGTGQAGPLRLFQTELSGQASWLLPFVAFACVGLLAGIGRRTPLTDKQNETLFWLAWLLPAMAFFSTAAFFHHYYLIMLAPPIAALAGAGWVELWNRYSNKEGWQMWLLPSGLLATTAFELYVLQPFQKQIGTGWSIGIGAAGVGLSLILFFAAKKQKLSSMAAMAGLLVLLAAPLYWATTPLLYGGNSMLPQAGPVQHGGPNQPDGQSQQGFSQRQHMGGGPNSGINTKLLAYLTRNNTGETYLFATTDSHTAAPYIIATGKAVMAMGGFSGSDPILTVDKLKKLVANKEVKYFLIPSSGFDGRGGRGNSEVLEWIRANSTEVPKEEWQANSAQSDPMGMRNDRTLYKINY</sequence>
<dbReference type="InterPro" id="IPR038731">
    <property type="entry name" value="RgtA/B/C-like"/>
</dbReference>
<keyword evidence="5 9" id="KW-0812">Transmembrane</keyword>
<dbReference type="Proteomes" id="UP000184148">
    <property type="component" value="Unassembled WGS sequence"/>
</dbReference>
<keyword evidence="13" id="KW-1185">Reference proteome</keyword>
<dbReference type="InterPro" id="IPR050297">
    <property type="entry name" value="LipidA_mod_glycosyltrf_83"/>
</dbReference>
<proteinExistence type="predicted"/>
<keyword evidence="7 9" id="KW-0472">Membrane</keyword>
<dbReference type="GO" id="GO:0016763">
    <property type="term" value="F:pentosyltransferase activity"/>
    <property type="evidence" value="ECO:0007669"/>
    <property type="project" value="TreeGrafter"/>
</dbReference>
<feature type="domain" description="Putative mannosyltransferase YkcA/B-like C-terminal" evidence="11">
    <location>
        <begin position="559"/>
        <end position="648"/>
    </location>
</feature>
<feature type="transmembrane region" description="Helical" evidence="9">
    <location>
        <begin position="12"/>
        <end position="30"/>
    </location>
</feature>
<dbReference type="STRING" id="1121429.SAMN02745133_01125"/>
<feature type="transmembrane region" description="Helical" evidence="9">
    <location>
        <begin position="184"/>
        <end position="200"/>
    </location>
</feature>
<evidence type="ECO:0000256" key="8">
    <source>
        <dbReference type="SAM" id="MobiDB-lite"/>
    </source>
</evidence>
<keyword evidence="6 9" id="KW-1133">Transmembrane helix</keyword>
<evidence type="ECO:0000256" key="4">
    <source>
        <dbReference type="ARBA" id="ARBA00022679"/>
    </source>
</evidence>
<evidence type="ECO:0000259" key="11">
    <source>
        <dbReference type="Pfam" id="PF24878"/>
    </source>
</evidence>
<feature type="transmembrane region" description="Helical" evidence="9">
    <location>
        <begin position="162"/>
        <end position="178"/>
    </location>
</feature>
<feature type="compositionally biased region" description="Polar residues" evidence="8">
    <location>
        <begin position="533"/>
        <end position="545"/>
    </location>
</feature>
<dbReference type="GO" id="GO:0005886">
    <property type="term" value="C:plasma membrane"/>
    <property type="evidence" value="ECO:0007669"/>
    <property type="project" value="UniProtKB-SubCell"/>
</dbReference>
<feature type="region of interest" description="Disordered" evidence="8">
    <location>
        <begin position="522"/>
        <end position="548"/>
    </location>
</feature>
<dbReference type="Pfam" id="PF13231">
    <property type="entry name" value="PMT_2"/>
    <property type="match status" value="1"/>
</dbReference>
<evidence type="ECO:0000256" key="7">
    <source>
        <dbReference type="ARBA" id="ARBA00023136"/>
    </source>
</evidence>